<dbReference type="AlphaFoldDB" id="A0A0V1H2M4"/>
<comment type="caution">
    <text evidence="1">The sequence shown here is derived from an EMBL/GenBank/DDBJ whole genome shotgun (WGS) entry which is preliminary data.</text>
</comment>
<evidence type="ECO:0000313" key="2">
    <source>
        <dbReference type="Proteomes" id="UP000055024"/>
    </source>
</evidence>
<reference evidence="1 2" key="1">
    <citation type="submission" date="2015-01" db="EMBL/GenBank/DDBJ databases">
        <title>Evolution of Trichinella species and genotypes.</title>
        <authorList>
            <person name="Korhonen P.K."/>
            <person name="Edoardo P."/>
            <person name="Giuseppe L.R."/>
            <person name="Gasser R.B."/>
        </authorList>
    </citation>
    <scope>NUCLEOTIDE SEQUENCE [LARGE SCALE GENOMIC DNA]</scope>
    <source>
        <strain evidence="1">ISS1029</strain>
    </source>
</reference>
<protein>
    <submittedName>
        <fullName evidence="1">Uncharacterized protein</fullName>
    </submittedName>
</protein>
<gene>
    <name evidence="1" type="ORF">T11_12484</name>
</gene>
<accession>A0A0V1H2M4</accession>
<keyword evidence="2" id="KW-1185">Reference proteome</keyword>
<dbReference type="EMBL" id="JYDP01000158">
    <property type="protein sequence ID" value="KRZ04681.1"/>
    <property type="molecule type" value="Genomic_DNA"/>
</dbReference>
<proteinExistence type="predicted"/>
<evidence type="ECO:0000313" key="1">
    <source>
        <dbReference type="EMBL" id="KRZ04681.1"/>
    </source>
</evidence>
<dbReference type="Proteomes" id="UP000055024">
    <property type="component" value="Unassembled WGS sequence"/>
</dbReference>
<organism evidence="1 2">
    <name type="scientific">Trichinella zimbabwensis</name>
    <dbReference type="NCBI Taxonomy" id="268475"/>
    <lineage>
        <taxon>Eukaryota</taxon>
        <taxon>Metazoa</taxon>
        <taxon>Ecdysozoa</taxon>
        <taxon>Nematoda</taxon>
        <taxon>Enoplea</taxon>
        <taxon>Dorylaimia</taxon>
        <taxon>Trichinellida</taxon>
        <taxon>Trichinellidae</taxon>
        <taxon>Trichinella</taxon>
    </lineage>
</organism>
<sequence length="77" mass="8627">MVRILNLATHVDRHARHTVSADVLAKGTTSGQRVKRSIIVSRYENQRDVGSGPSMSRWTWSKRLSGTVKTSSRVFVC</sequence>
<name>A0A0V1H2M4_9BILA</name>